<proteinExistence type="predicted"/>
<dbReference type="Proteomes" id="UP000003604">
    <property type="component" value="Unassembled WGS sequence"/>
</dbReference>
<dbReference type="AlphaFoldDB" id="D0I490"/>
<dbReference type="EMBL" id="ADAQ01000008">
    <property type="protein sequence ID" value="EEY73868.1"/>
    <property type="molecule type" value="Genomic_DNA"/>
</dbReference>
<reference evidence="1 2" key="1">
    <citation type="submission" date="2009-10" db="EMBL/GenBank/DDBJ databases">
        <authorList>
            <consortium name="Los Alamos National Laboratory (LANL)"/>
            <consortium name="National Microbial Pathogen Data Resource (NMPDR)"/>
            <person name="Saunders E.H."/>
            <person name="Munk A.C."/>
            <person name="Tapia R."/>
            <person name="Green L."/>
            <person name="Rogers Y."/>
            <person name="Detter J.C."/>
            <person name="Bruce D."/>
            <person name="Brettin T.S."/>
            <person name="Colwell R.R."/>
            <person name="Huq A."/>
            <person name="Grim C.J."/>
            <person name="Hasan N.A."/>
            <person name="Bartels D."/>
            <person name="Vonstein V."/>
        </authorList>
    </citation>
    <scope>NUCLEOTIDE SEQUENCE [LARGE SCALE GENOMIC DNA]</scope>
    <source>
        <strain evidence="1 2">CIP 101886</strain>
    </source>
</reference>
<evidence type="ECO:0000313" key="2">
    <source>
        <dbReference type="Proteomes" id="UP000003604"/>
    </source>
</evidence>
<evidence type="ECO:0000313" key="1">
    <source>
        <dbReference type="EMBL" id="EEY73868.1"/>
    </source>
</evidence>
<accession>D0I490</accession>
<protein>
    <submittedName>
        <fullName evidence="1">Uncharacterized protein</fullName>
    </submittedName>
</protein>
<comment type="caution">
    <text evidence="1">The sequence shown here is derived from an EMBL/GenBank/DDBJ whole genome shotgun (WGS) entry which is preliminary data.</text>
</comment>
<organism evidence="1 2">
    <name type="scientific">Grimontia hollisae CIP 101886</name>
    <dbReference type="NCBI Taxonomy" id="675812"/>
    <lineage>
        <taxon>Bacteria</taxon>
        <taxon>Pseudomonadati</taxon>
        <taxon>Pseudomonadota</taxon>
        <taxon>Gammaproteobacteria</taxon>
        <taxon>Vibrionales</taxon>
        <taxon>Vibrionaceae</taxon>
        <taxon>Grimontia</taxon>
    </lineage>
</organism>
<gene>
    <name evidence="1" type="ORF">VHA_000555</name>
</gene>
<sequence>MTRFAVIMSALSQRLFTQAVRKNVNPARSFSRIDAKSTFSIG</sequence>
<name>D0I490_GRIHO</name>
<keyword evidence="2" id="KW-1185">Reference proteome</keyword>